<evidence type="ECO:0000313" key="2">
    <source>
        <dbReference type="Proteomes" id="UP000004994"/>
    </source>
</evidence>
<keyword evidence="2" id="KW-1185">Reference proteome</keyword>
<dbReference type="Gramene" id="Solyc02g087470.3.1">
    <property type="protein sequence ID" value="Solyc02g087470.3.1.1"/>
    <property type="gene ID" value="Solyc02g087470.3"/>
</dbReference>
<proteinExistence type="predicted"/>
<sequence>MRFSLSFQQVTPTNLQIAPIVVFLKFHEFRFPSGSSKDFLNPSKHLRSSSATAASRSGRRSGIRINTSERRNLKRAIGWLGFRDSTAVLGNWHKLFDNMRKRNR</sequence>
<name>A0A3Q7FWC3_SOLLC</name>
<dbReference type="InParanoid" id="A0A3Q7FWC3"/>
<dbReference type="EnsemblPlants" id="Solyc02g087470.3.1">
    <property type="protein sequence ID" value="Solyc02g087470.3.1.1"/>
    <property type="gene ID" value="Solyc02g087470.3"/>
</dbReference>
<dbReference type="AlphaFoldDB" id="A0A3Q7FWC3"/>
<reference evidence="1" key="2">
    <citation type="submission" date="2019-01" db="UniProtKB">
        <authorList>
            <consortium name="EnsemblPlants"/>
        </authorList>
    </citation>
    <scope>IDENTIFICATION</scope>
    <source>
        <strain evidence="1">cv. Heinz 1706</strain>
    </source>
</reference>
<reference evidence="1" key="1">
    <citation type="journal article" date="2012" name="Nature">
        <title>The tomato genome sequence provides insights into fleshy fruit evolution.</title>
        <authorList>
            <consortium name="Tomato Genome Consortium"/>
        </authorList>
    </citation>
    <scope>NUCLEOTIDE SEQUENCE [LARGE SCALE GENOMIC DNA]</scope>
    <source>
        <strain evidence="1">cv. Heinz 1706</strain>
    </source>
</reference>
<evidence type="ECO:0000313" key="1">
    <source>
        <dbReference type="EnsemblPlants" id="Solyc02g087470.3.1.1"/>
    </source>
</evidence>
<dbReference type="Proteomes" id="UP000004994">
    <property type="component" value="Chromosome 2"/>
</dbReference>
<accession>A0A3Q7FWC3</accession>
<organism evidence="1">
    <name type="scientific">Solanum lycopersicum</name>
    <name type="common">Tomato</name>
    <name type="synonym">Lycopersicon esculentum</name>
    <dbReference type="NCBI Taxonomy" id="4081"/>
    <lineage>
        <taxon>Eukaryota</taxon>
        <taxon>Viridiplantae</taxon>
        <taxon>Streptophyta</taxon>
        <taxon>Embryophyta</taxon>
        <taxon>Tracheophyta</taxon>
        <taxon>Spermatophyta</taxon>
        <taxon>Magnoliopsida</taxon>
        <taxon>eudicotyledons</taxon>
        <taxon>Gunneridae</taxon>
        <taxon>Pentapetalae</taxon>
        <taxon>asterids</taxon>
        <taxon>lamiids</taxon>
        <taxon>Solanales</taxon>
        <taxon>Solanaceae</taxon>
        <taxon>Solanoideae</taxon>
        <taxon>Solaneae</taxon>
        <taxon>Solanum</taxon>
        <taxon>Solanum subgen. Lycopersicon</taxon>
    </lineage>
</organism>
<protein>
    <submittedName>
        <fullName evidence="1">Uncharacterized protein</fullName>
    </submittedName>
</protein>